<comment type="caution">
    <text evidence="1">The sequence shown here is derived from an EMBL/GenBank/DDBJ whole genome shotgun (WGS) entry which is preliminary data.</text>
</comment>
<protein>
    <submittedName>
        <fullName evidence="1">Uncharacterized protein</fullName>
    </submittedName>
</protein>
<accession>A0A2P7NUK3</accession>
<sequence>MRCAICSRQAKGFGWFNARLPRTNPRRYSDKWVFCSKRCLNSFSKIMKKTDVHMIDPSDLERQAMRSCLIPLGEYVASISMERSLADYSQEEVLTLIDVVVTAYQEHMINEHERIAEKESAFFEERIARQTQTASTGVPF</sequence>
<name>A0A2P7NUK3_9PROT</name>
<dbReference type="Pfam" id="PF20121">
    <property type="entry name" value="DUF6511"/>
    <property type="match status" value="1"/>
</dbReference>
<evidence type="ECO:0000313" key="1">
    <source>
        <dbReference type="EMBL" id="PSJ17151.1"/>
    </source>
</evidence>
<proteinExistence type="predicted"/>
<dbReference type="InterPro" id="IPR045422">
    <property type="entry name" value="DUF6511"/>
</dbReference>
<dbReference type="Proteomes" id="UP000241912">
    <property type="component" value="Unassembled WGS sequence"/>
</dbReference>
<evidence type="ECO:0000313" key="2">
    <source>
        <dbReference type="Proteomes" id="UP000241912"/>
    </source>
</evidence>
<gene>
    <name evidence="1" type="ORF">C7H79_09620</name>
</gene>
<dbReference type="OrthoDB" id="5954222at2"/>
<dbReference type="AlphaFoldDB" id="A0A2P7NUK3"/>
<keyword evidence="2" id="KW-1185">Reference proteome</keyword>
<dbReference type="EMBL" id="PXXU01000026">
    <property type="protein sequence ID" value="PSJ17151.1"/>
    <property type="molecule type" value="Genomic_DNA"/>
</dbReference>
<organism evidence="1 2">
    <name type="scientific">Nitrosomonas supralitoralis</name>
    <dbReference type="NCBI Taxonomy" id="2116706"/>
    <lineage>
        <taxon>Bacteria</taxon>
        <taxon>Pseudomonadati</taxon>
        <taxon>Pseudomonadota</taxon>
        <taxon>Betaproteobacteria</taxon>
        <taxon>Nitrosomonadales</taxon>
        <taxon>Nitrosomonadaceae</taxon>
        <taxon>Nitrosomonas</taxon>
    </lineage>
</organism>
<reference evidence="1 2" key="1">
    <citation type="submission" date="2018-03" db="EMBL/GenBank/DDBJ databases">
        <title>Draft genome of Nitrosomonas supralitoralis APG5.</title>
        <authorList>
            <person name="Urakawa H."/>
            <person name="Lopez J.V."/>
        </authorList>
    </citation>
    <scope>NUCLEOTIDE SEQUENCE [LARGE SCALE GENOMIC DNA]</scope>
    <source>
        <strain evidence="1 2">APG5</strain>
    </source>
</reference>
<dbReference type="RefSeq" id="WP_106707067.1">
    <property type="nucleotide sequence ID" value="NZ_PXXU01000026.1"/>
</dbReference>